<accession>A0A7D5P5N4</accession>
<sequence>MVNTTYLASTVLMGLLGVGVVLFVLRSRQWRHYVPRVAAEVAAGERPASGLSEFAGRTSTWTAGYVVLVLGFMFGAMAYAGGAITGPAVIGAVVALVAAFLVAGVYFAMRDNGRPSAQAAAGSAVATGLLAVVAITVVLVTTG</sequence>
<protein>
    <submittedName>
        <fullName evidence="2">Uncharacterized protein</fullName>
    </submittedName>
</protein>
<dbReference type="KEGG" id="hpel:HZS54_07595"/>
<evidence type="ECO:0000313" key="2">
    <source>
        <dbReference type="EMBL" id="QLH81497.1"/>
    </source>
</evidence>
<dbReference type="AlphaFoldDB" id="A0A7D5P5N4"/>
<feature type="transmembrane region" description="Helical" evidence="1">
    <location>
        <begin position="88"/>
        <end position="108"/>
    </location>
</feature>
<keyword evidence="1" id="KW-0472">Membrane</keyword>
<feature type="transmembrane region" description="Helical" evidence="1">
    <location>
        <begin position="62"/>
        <end position="82"/>
    </location>
</feature>
<evidence type="ECO:0000256" key="1">
    <source>
        <dbReference type="SAM" id="Phobius"/>
    </source>
</evidence>
<dbReference type="OrthoDB" id="242508at2157"/>
<name>A0A7D5P5N4_9EURY</name>
<dbReference type="Proteomes" id="UP000509346">
    <property type="component" value="Chromosome"/>
</dbReference>
<dbReference type="GeneID" id="56082442"/>
<evidence type="ECO:0000313" key="3">
    <source>
        <dbReference type="Proteomes" id="UP000509346"/>
    </source>
</evidence>
<reference evidence="2 3" key="1">
    <citation type="submission" date="2020-07" db="EMBL/GenBank/DDBJ databases">
        <title>Halosimplex litoreum sp. nov. and Halosimplex rubrum sp. nov., isolated from different salt environments.</title>
        <authorList>
            <person name="Cui H."/>
        </authorList>
    </citation>
    <scope>NUCLEOTIDE SEQUENCE [LARGE SCALE GENOMIC DNA]</scope>
    <source>
        <strain evidence="2 3">R2</strain>
    </source>
</reference>
<organism evidence="2 3">
    <name type="scientific">Halosimplex pelagicum</name>
    <dbReference type="NCBI Taxonomy" id="869886"/>
    <lineage>
        <taxon>Archaea</taxon>
        <taxon>Methanobacteriati</taxon>
        <taxon>Methanobacteriota</taxon>
        <taxon>Stenosarchaea group</taxon>
        <taxon>Halobacteria</taxon>
        <taxon>Halobacteriales</taxon>
        <taxon>Haloarculaceae</taxon>
        <taxon>Halosimplex</taxon>
    </lineage>
</organism>
<keyword evidence="3" id="KW-1185">Reference proteome</keyword>
<gene>
    <name evidence="2" type="ORF">HZS54_07595</name>
</gene>
<proteinExistence type="predicted"/>
<feature type="transmembrane region" description="Helical" evidence="1">
    <location>
        <begin position="6"/>
        <end position="25"/>
    </location>
</feature>
<feature type="transmembrane region" description="Helical" evidence="1">
    <location>
        <begin position="120"/>
        <end position="140"/>
    </location>
</feature>
<keyword evidence="1" id="KW-1133">Transmembrane helix</keyword>
<keyword evidence="1" id="KW-0812">Transmembrane</keyword>
<dbReference type="EMBL" id="CP058909">
    <property type="protein sequence ID" value="QLH81497.1"/>
    <property type="molecule type" value="Genomic_DNA"/>
</dbReference>
<dbReference type="RefSeq" id="WP_179921550.1">
    <property type="nucleotide sequence ID" value="NZ_CP058909.1"/>
</dbReference>